<proteinExistence type="predicted"/>
<gene>
    <name evidence="2" type="ORF">PIL02S_06805</name>
</gene>
<evidence type="ECO:0000313" key="2">
    <source>
        <dbReference type="EMBL" id="PYY25211.1"/>
    </source>
</evidence>
<evidence type="ECO:0000313" key="3">
    <source>
        <dbReference type="Proteomes" id="UP000247459"/>
    </source>
</evidence>
<sequence>MKNTLHVLKSFENAVERYLAELKQLDIEQLHRKTDEEEWSIGQMYMHLIQSALFMHLPNINQCLVHSEPSVNSNKGKTELGESVFEQEQFPAIRVKVPASPQYTPKSPENKEQLVEGLHQVIAGMRDMEAVLRPSPATDKVIHPRLGALDAQQWFLLIEMHYRHHFLQLDRLKMELGIGQREGEI</sequence>
<dbReference type="InterPro" id="IPR034660">
    <property type="entry name" value="DinB/YfiT-like"/>
</dbReference>
<dbReference type="InterPro" id="IPR024775">
    <property type="entry name" value="DinB-like"/>
</dbReference>
<dbReference type="Gene3D" id="1.20.120.450">
    <property type="entry name" value="dinb family like domain"/>
    <property type="match status" value="1"/>
</dbReference>
<name>A0A2W0CNI3_9BACL</name>
<dbReference type="SUPFAM" id="SSF109854">
    <property type="entry name" value="DinB/YfiT-like putative metalloenzymes"/>
    <property type="match status" value="1"/>
</dbReference>
<dbReference type="Proteomes" id="UP000247459">
    <property type="component" value="Unassembled WGS sequence"/>
</dbReference>
<dbReference type="EMBL" id="PRLG01000039">
    <property type="protein sequence ID" value="PYY25211.1"/>
    <property type="molecule type" value="Genomic_DNA"/>
</dbReference>
<dbReference type="RefSeq" id="WP_110823046.1">
    <property type="nucleotide sequence ID" value="NZ_PRLG01000039.1"/>
</dbReference>
<reference evidence="2 3" key="1">
    <citation type="submission" date="2018-01" db="EMBL/GenBank/DDBJ databases">
        <title>Genome sequence of the PGP bacterium Paenibacillus illinoisensis E3.</title>
        <authorList>
            <person name="Rolli E."/>
            <person name="Marasco R."/>
            <person name="Bessem C."/>
            <person name="Michoud G."/>
            <person name="Gaiarsa S."/>
            <person name="Borin S."/>
            <person name="Daffonchio D."/>
        </authorList>
    </citation>
    <scope>NUCLEOTIDE SEQUENCE [LARGE SCALE GENOMIC DNA]</scope>
    <source>
        <strain evidence="2 3">E3</strain>
    </source>
</reference>
<dbReference type="AlphaFoldDB" id="A0A2W0CNI3"/>
<feature type="domain" description="DinB-like" evidence="1">
    <location>
        <begin position="11"/>
        <end position="169"/>
    </location>
</feature>
<dbReference type="OrthoDB" id="1495892at2"/>
<comment type="caution">
    <text evidence="2">The sequence shown here is derived from an EMBL/GenBank/DDBJ whole genome shotgun (WGS) entry which is preliminary data.</text>
</comment>
<evidence type="ECO:0000259" key="1">
    <source>
        <dbReference type="Pfam" id="PF12867"/>
    </source>
</evidence>
<dbReference type="Pfam" id="PF12867">
    <property type="entry name" value="DinB_2"/>
    <property type="match status" value="1"/>
</dbReference>
<accession>A0A2W0CNI3</accession>
<organism evidence="2 3">
    <name type="scientific">Paenibacillus illinoisensis</name>
    <dbReference type="NCBI Taxonomy" id="59845"/>
    <lineage>
        <taxon>Bacteria</taxon>
        <taxon>Bacillati</taxon>
        <taxon>Bacillota</taxon>
        <taxon>Bacilli</taxon>
        <taxon>Bacillales</taxon>
        <taxon>Paenibacillaceae</taxon>
        <taxon>Paenibacillus</taxon>
    </lineage>
</organism>
<protein>
    <recommendedName>
        <fullName evidence="1">DinB-like domain-containing protein</fullName>
    </recommendedName>
</protein>